<name>A0A4Y6PXS5_PERCE</name>
<dbReference type="OrthoDB" id="5494105at2"/>
<dbReference type="Proteomes" id="UP000315995">
    <property type="component" value="Chromosome"/>
</dbReference>
<dbReference type="AlphaFoldDB" id="A0A4Y6PXS5"/>
<feature type="region of interest" description="Disordered" evidence="1">
    <location>
        <begin position="478"/>
        <end position="546"/>
    </location>
</feature>
<evidence type="ECO:0000313" key="2">
    <source>
        <dbReference type="EMBL" id="QDG53134.1"/>
    </source>
</evidence>
<feature type="compositionally biased region" description="Basic residues" evidence="1">
    <location>
        <begin position="102"/>
        <end position="114"/>
    </location>
</feature>
<feature type="compositionally biased region" description="Basic and acidic residues" evidence="1">
    <location>
        <begin position="119"/>
        <end position="129"/>
    </location>
</feature>
<dbReference type="RefSeq" id="WP_141199595.1">
    <property type="nucleotide sequence ID" value="NZ_CP041186.1"/>
</dbReference>
<feature type="compositionally biased region" description="Low complexity" evidence="1">
    <location>
        <begin position="522"/>
        <end position="535"/>
    </location>
</feature>
<dbReference type="EMBL" id="CP041186">
    <property type="protein sequence ID" value="QDG53134.1"/>
    <property type="molecule type" value="Genomic_DNA"/>
</dbReference>
<feature type="compositionally biased region" description="Basic and acidic residues" evidence="1">
    <location>
        <begin position="510"/>
        <end position="521"/>
    </location>
</feature>
<organism evidence="2 3">
    <name type="scientific">Persicimonas caeni</name>
    <dbReference type="NCBI Taxonomy" id="2292766"/>
    <lineage>
        <taxon>Bacteria</taxon>
        <taxon>Deltaproteobacteria</taxon>
        <taxon>Bradymonadales</taxon>
        <taxon>Bradymonadaceae</taxon>
        <taxon>Persicimonas</taxon>
    </lineage>
</organism>
<feature type="compositionally biased region" description="Polar residues" evidence="1">
    <location>
        <begin position="496"/>
        <end position="508"/>
    </location>
</feature>
<evidence type="ECO:0000256" key="1">
    <source>
        <dbReference type="SAM" id="MobiDB-lite"/>
    </source>
</evidence>
<sequence>MAQRSFSVVVLPDDWDGSLEELAQKMMPVTRRGPNQVLPLLARGAMTLEADLSVEEAGLLQARLNKLGVPARVINEAGDVVSDSAHGGAEASEPKPESKPKPAPKSKPKLKLPKPKSASKPEPEPKPEPTPEPEASTGGEWANVFPDLDEPPKSLDELAGDSDAFGAEPAPKREQDALAPKDAAPEREQDALAPKDAAPEREQDALAPKDAAPEPEDKPQATPPPQPPSRGLPGAQPTSKPKPRPKNFDAGKMSSALRSASGDKPPYAPEGFDDSMSHIPLIAALLSLIAPGAGQVYNGRVEEAREYGVRFALILPWYHSVREAYDYAEKIRTYWAPRPEPGAFVGALKHLAIWWLVAGTAFAALGWVGLELYDVAKTPEAPKITEADVDSAFGEARTKVQMARIAALDGVTAYLDERDRNHKRFTMSQNERAERLFRRGIVFCKNGNYATCASAMKRVSSLSPRLRRDAYRLQAWASVQQSSQRTNEPMPEVSVGSLSDFEQQGFEQQDSERSDVGKNEADAAAEASNNDNSASKEQNQAPQPPP</sequence>
<keyword evidence="3" id="KW-1185">Reference proteome</keyword>
<feature type="compositionally biased region" description="Polar residues" evidence="1">
    <location>
        <begin position="536"/>
        <end position="546"/>
    </location>
</feature>
<feature type="compositionally biased region" description="Pro residues" evidence="1">
    <location>
        <begin position="221"/>
        <end position="230"/>
    </location>
</feature>
<reference evidence="2 3" key="1">
    <citation type="submission" date="2019-06" db="EMBL/GenBank/DDBJ databases">
        <title>Persicimonas caeni gen. nov., sp. nov., a predatory bacterium isolated from solar saltern.</title>
        <authorList>
            <person name="Wang S."/>
        </authorList>
    </citation>
    <scope>NUCLEOTIDE SEQUENCE [LARGE SCALE GENOMIC DNA]</scope>
    <source>
        <strain evidence="2 3">YN101</strain>
    </source>
</reference>
<gene>
    <name evidence="2" type="ORF">FIV42_21025</name>
</gene>
<accession>A0A5B8YDM8</accession>
<feature type="compositionally biased region" description="Polar residues" evidence="1">
    <location>
        <begin position="478"/>
        <end position="487"/>
    </location>
</feature>
<feature type="region of interest" description="Disordered" evidence="1">
    <location>
        <begin position="80"/>
        <end position="272"/>
    </location>
</feature>
<proteinExistence type="predicted"/>
<protein>
    <submittedName>
        <fullName evidence="2">Uncharacterized protein</fullName>
    </submittedName>
</protein>
<evidence type="ECO:0000313" key="3">
    <source>
        <dbReference type="Proteomes" id="UP000315995"/>
    </source>
</evidence>
<accession>A0A4Y6PXS5</accession>